<reference evidence="2" key="1">
    <citation type="submission" date="2022-03" db="EMBL/GenBank/DDBJ databases">
        <authorList>
            <person name="Brunel B."/>
        </authorList>
    </citation>
    <scope>NUCLEOTIDE SEQUENCE</scope>
    <source>
        <strain evidence="2">STM4922sample</strain>
    </source>
</reference>
<dbReference type="Proteomes" id="UP001152604">
    <property type="component" value="Unassembled WGS sequence"/>
</dbReference>
<evidence type="ECO:0000256" key="1">
    <source>
        <dbReference type="SAM" id="MobiDB-lite"/>
    </source>
</evidence>
<name>A0ABN8JQ79_9HYPH</name>
<dbReference type="EMBL" id="CAKXZS010000016">
    <property type="protein sequence ID" value="CAH2400260.1"/>
    <property type="molecule type" value="Genomic_DNA"/>
</dbReference>
<proteinExistence type="predicted"/>
<comment type="caution">
    <text evidence="2">The sequence shown here is derived from an EMBL/GenBank/DDBJ whole genome shotgun (WGS) entry which is preliminary data.</text>
</comment>
<evidence type="ECO:0000313" key="2">
    <source>
        <dbReference type="EMBL" id="CAH2400260.1"/>
    </source>
</evidence>
<protein>
    <submittedName>
        <fullName evidence="2">Uncharacterized protein</fullName>
    </submittedName>
</protein>
<evidence type="ECO:0000313" key="3">
    <source>
        <dbReference type="Proteomes" id="UP001152604"/>
    </source>
</evidence>
<feature type="region of interest" description="Disordered" evidence="1">
    <location>
        <begin position="44"/>
        <end position="66"/>
    </location>
</feature>
<gene>
    <name evidence="2" type="ORF">MES4922_230230</name>
</gene>
<keyword evidence="3" id="KW-1185">Reference proteome</keyword>
<accession>A0ABN8JQ79</accession>
<sequence length="66" mass="7021">MNMKKSYVISNFDGQPDVDHRCNAAAAGVPVLDGFPVGHAAAGRAGHLLPDPVCPRPRGFPRPSRQ</sequence>
<organism evidence="2 3">
    <name type="scientific">Mesorhizobium ventifaucium</name>
    <dbReference type="NCBI Taxonomy" id="666020"/>
    <lineage>
        <taxon>Bacteria</taxon>
        <taxon>Pseudomonadati</taxon>
        <taxon>Pseudomonadota</taxon>
        <taxon>Alphaproteobacteria</taxon>
        <taxon>Hyphomicrobiales</taxon>
        <taxon>Phyllobacteriaceae</taxon>
        <taxon>Mesorhizobium</taxon>
    </lineage>
</organism>